<keyword evidence="1" id="KW-1133">Transmembrane helix</keyword>
<comment type="caution">
    <text evidence="2">The sequence shown here is derived from an EMBL/GenBank/DDBJ whole genome shotgun (WGS) entry which is preliminary data.</text>
</comment>
<accession>E7G852</accession>
<keyword evidence="3" id="KW-1185">Reference proteome</keyword>
<feature type="transmembrane region" description="Helical" evidence="1">
    <location>
        <begin position="18"/>
        <end position="36"/>
    </location>
</feature>
<evidence type="ECO:0000256" key="1">
    <source>
        <dbReference type="SAM" id="Phobius"/>
    </source>
</evidence>
<feature type="transmembrane region" description="Helical" evidence="1">
    <location>
        <begin position="199"/>
        <end position="219"/>
    </location>
</feature>
<name>E7G852_9FIRM</name>
<reference evidence="2 3" key="1">
    <citation type="submission" date="2010-12" db="EMBL/GenBank/DDBJ databases">
        <title>The Genome Sequence of Coprobacillus sp. strain 29_1.</title>
        <authorList>
            <consortium name="The Broad Institute Genome Sequencing Platform"/>
            <person name="Earl A."/>
            <person name="Ward D."/>
            <person name="Feldgarden M."/>
            <person name="Gevers D."/>
            <person name="Daigneault M."/>
            <person name="Sibley C.D."/>
            <person name="White A."/>
            <person name="Strauss J."/>
            <person name="Allen-Vercoe E."/>
            <person name="Young S.K."/>
            <person name="Zeng Q."/>
            <person name="Gargeya S."/>
            <person name="Fitzgerald M."/>
            <person name="Haas B."/>
            <person name="Abouelleil A."/>
            <person name="Alvarado L."/>
            <person name="Arachchi H.M."/>
            <person name="Berlin A."/>
            <person name="Brown A."/>
            <person name="Chapman S.B."/>
            <person name="Chen Z."/>
            <person name="Dunbar C."/>
            <person name="Freedman E."/>
            <person name="Gearin G."/>
            <person name="Gellesch M."/>
            <person name="Goldberg J."/>
            <person name="Griggs A."/>
            <person name="Gujja S."/>
            <person name="Heilman E."/>
            <person name="Heiman D."/>
            <person name="Howarth C."/>
            <person name="Larson L."/>
            <person name="Lui A."/>
            <person name="MacDonald P.J.P."/>
            <person name="Mehta T."/>
            <person name="Montmayeur A."/>
            <person name="Murphy C."/>
            <person name="Neiman D."/>
            <person name="Pearson M."/>
            <person name="Priest M."/>
            <person name="Roberts A."/>
            <person name="Saif S."/>
            <person name="Shea T."/>
            <person name="Shenoy N."/>
            <person name="Sisk P."/>
            <person name="Stolte C."/>
            <person name="Sykes S."/>
            <person name="White J."/>
            <person name="Yandava C."/>
            <person name="Nusbaum C."/>
            <person name="Birren B."/>
        </authorList>
    </citation>
    <scope>NUCLEOTIDE SEQUENCE [LARGE SCALE GENOMIC DNA]</scope>
    <source>
        <strain evidence="2 3">29_1</strain>
    </source>
</reference>
<evidence type="ECO:0000313" key="3">
    <source>
        <dbReference type="Proteomes" id="UP000003157"/>
    </source>
</evidence>
<feature type="transmembrane region" description="Helical" evidence="1">
    <location>
        <begin position="110"/>
        <end position="137"/>
    </location>
</feature>
<protein>
    <submittedName>
        <fullName evidence="2">Uncharacterized protein</fullName>
    </submittedName>
</protein>
<evidence type="ECO:0000313" key="2">
    <source>
        <dbReference type="EMBL" id="EFW05771.1"/>
    </source>
</evidence>
<keyword evidence="1" id="KW-0472">Membrane</keyword>
<feature type="transmembrane region" description="Helical" evidence="1">
    <location>
        <begin position="56"/>
        <end position="77"/>
    </location>
</feature>
<keyword evidence="1" id="KW-0812">Transmembrane</keyword>
<dbReference type="EMBL" id="ADKX01000015">
    <property type="protein sequence ID" value="EFW05771.1"/>
    <property type="molecule type" value="Genomic_DNA"/>
</dbReference>
<dbReference type="RefSeq" id="WP_008788056.1">
    <property type="nucleotide sequence ID" value="NZ_AKCB01000002.1"/>
</dbReference>
<proteinExistence type="predicted"/>
<sequence>MKKLKALWLPFLTKEKALFILFIFILINICIYVAYNSSIYSYDGYIETYSQAGLEFFYYLHCIGINPFLFMVMMLLIPNIMSYDFLNIHQNHTSYFIETRLHKSQYYKHIFIRNICLSFFITFIIEIFILLIIHIFYAPIQFNTMNYPELYYRKTQILSSNEYLSLFAFINLTAIGYALVSSLVFSLQVIITNKYIYRCFGVIFGILLVLIPALVQGYLPISETAFIFQVNNIVALGMENVRPNPFGLSHFGLYMSCFIIYSFISYFAYHKMLKWRKHYD</sequence>
<organism evidence="2 3">
    <name type="scientific">Coprobacillus cateniformis</name>
    <dbReference type="NCBI Taxonomy" id="100884"/>
    <lineage>
        <taxon>Bacteria</taxon>
        <taxon>Bacillati</taxon>
        <taxon>Bacillota</taxon>
        <taxon>Erysipelotrichia</taxon>
        <taxon>Erysipelotrichales</taxon>
        <taxon>Coprobacillaceae</taxon>
        <taxon>Coprobacillus</taxon>
    </lineage>
</organism>
<dbReference type="Proteomes" id="UP000003157">
    <property type="component" value="Unassembled WGS sequence"/>
</dbReference>
<feature type="transmembrane region" description="Helical" evidence="1">
    <location>
        <begin position="251"/>
        <end position="269"/>
    </location>
</feature>
<dbReference type="HOGENOM" id="CLU_992918_0_0_9"/>
<feature type="transmembrane region" description="Helical" evidence="1">
    <location>
        <begin position="163"/>
        <end position="187"/>
    </location>
</feature>
<dbReference type="STRING" id="100884.GCA_000269565_02787"/>
<dbReference type="OrthoDB" id="1642350at2"/>
<dbReference type="AlphaFoldDB" id="E7G852"/>
<dbReference type="eggNOG" id="ENOG5033953">
    <property type="taxonomic scope" value="Bacteria"/>
</dbReference>
<dbReference type="GeneID" id="78230590"/>
<gene>
    <name evidence="2" type="ORF">HMPREF9488_00940</name>
</gene>